<reference evidence="2" key="2">
    <citation type="journal article" date="2021" name="Genome Biol. Evol.">
        <title>Developing a high-quality reference genome for a parasitic bivalve with doubly uniparental inheritance (Bivalvia: Unionida).</title>
        <authorList>
            <person name="Smith C.H."/>
        </authorList>
    </citation>
    <scope>NUCLEOTIDE SEQUENCE</scope>
    <source>
        <strain evidence="2">CHS0354</strain>
        <tissue evidence="2">Mantle</tissue>
    </source>
</reference>
<accession>A0AAE0SV02</accession>
<feature type="region of interest" description="Disordered" evidence="1">
    <location>
        <begin position="42"/>
        <end position="73"/>
    </location>
</feature>
<organism evidence="2 3">
    <name type="scientific">Potamilus streckersoni</name>
    <dbReference type="NCBI Taxonomy" id="2493646"/>
    <lineage>
        <taxon>Eukaryota</taxon>
        <taxon>Metazoa</taxon>
        <taxon>Spiralia</taxon>
        <taxon>Lophotrochozoa</taxon>
        <taxon>Mollusca</taxon>
        <taxon>Bivalvia</taxon>
        <taxon>Autobranchia</taxon>
        <taxon>Heteroconchia</taxon>
        <taxon>Palaeoheterodonta</taxon>
        <taxon>Unionida</taxon>
        <taxon>Unionoidea</taxon>
        <taxon>Unionidae</taxon>
        <taxon>Ambleminae</taxon>
        <taxon>Lampsilini</taxon>
        <taxon>Potamilus</taxon>
    </lineage>
</organism>
<comment type="caution">
    <text evidence="2">The sequence shown here is derived from an EMBL/GenBank/DDBJ whole genome shotgun (WGS) entry which is preliminary data.</text>
</comment>
<dbReference type="Proteomes" id="UP001195483">
    <property type="component" value="Unassembled WGS sequence"/>
</dbReference>
<sequence length="184" mass="20403">MVISVHKTGGRLPIHAPKCVKIITALLNLHNIAIDEKLHVDYDNDDNEDNDDESERKKEKDRGKRNGKIKGENLKLAGLQADERSRVRGHMTAMERLRFEAKEAAKNGRDQLGISEPRRSPCTGAQRPIIPPVFNLSGTGKRLAADKCLPDPHPSASILLSPDQTKLIGIPLKFVSDIHELSLL</sequence>
<name>A0AAE0SV02_9BIVA</name>
<proteinExistence type="predicted"/>
<dbReference type="EMBL" id="JAEAOA010001211">
    <property type="protein sequence ID" value="KAK3598611.1"/>
    <property type="molecule type" value="Genomic_DNA"/>
</dbReference>
<evidence type="ECO:0000313" key="2">
    <source>
        <dbReference type="EMBL" id="KAK3598611.1"/>
    </source>
</evidence>
<keyword evidence="3" id="KW-1185">Reference proteome</keyword>
<gene>
    <name evidence="2" type="ORF">CHS0354_019871</name>
</gene>
<feature type="compositionally biased region" description="Basic and acidic residues" evidence="1">
    <location>
        <begin position="54"/>
        <end position="73"/>
    </location>
</feature>
<dbReference type="AlphaFoldDB" id="A0AAE0SV02"/>
<protein>
    <submittedName>
        <fullName evidence="2">Uncharacterized protein</fullName>
    </submittedName>
</protein>
<evidence type="ECO:0000256" key="1">
    <source>
        <dbReference type="SAM" id="MobiDB-lite"/>
    </source>
</evidence>
<evidence type="ECO:0000313" key="3">
    <source>
        <dbReference type="Proteomes" id="UP001195483"/>
    </source>
</evidence>
<reference evidence="2" key="1">
    <citation type="journal article" date="2021" name="Genome Biol. Evol.">
        <title>A High-Quality Reference Genome for a Parasitic Bivalve with Doubly Uniparental Inheritance (Bivalvia: Unionida).</title>
        <authorList>
            <person name="Smith C.H."/>
        </authorList>
    </citation>
    <scope>NUCLEOTIDE SEQUENCE</scope>
    <source>
        <strain evidence="2">CHS0354</strain>
    </source>
</reference>
<reference evidence="2" key="3">
    <citation type="submission" date="2023-05" db="EMBL/GenBank/DDBJ databases">
        <authorList>
            <person name="Smith C.H."/>
        </authorList>
    </citation>
    <scope>NUCLEOTIDE SEQUENCE</scope>
    <source>
        <strain evidence="2">CHS0354</strain>
        <tissue evidence="2">Mantle</tissue>
    </source>
</reference>
<feature type="compositionally biased region" description="Acidic residues" evidence="1">
    <location>
        <begin position="43"/>
        <end position="53"/>
    </location>
</feature>